<sequence>MHLLKKFVGFDLGISKHKEKDRCLRFEYLQVGYLP</sequence>
<organism evidence="1 2">
    <name type="scientific">Gossypium harknessii</name>
    <dbReference type="NCBI Taxonomy" id="34285"/>
    <lineage>
        <taxon>Eukaryota</taxon>
        <taxon>Viridiplantae</taxon>
        <taxon>Streptophyta</taxon>
        <taxon>Embryophyta</taxon>
        <taxon>Tracheophyta</taxon>
        <taxon>Spermatophyta</taxon>
        <taxon>Magnoliopsida</taxon>
        <taxon>eudicotyledons</taxon>
        <taxon>Gunneridae</taxon>
        <taxon>Pentapetalae</taxon>
        <taxon>rosids</taxon>
        <taxon>malvids</taxon>
        <taxon>Malvales</taxon>
        <taxon>Malvaceae</taxon>
        <taxon>Malvoideae</taxon>
        <taxon>Gossypium</taxon>
    </lineage>
</organism>
<proteinExistence type="predicted"/>
<dbReference type="EMBL" id="JABFAD010335587">
    <property type="protein sequence ID" value="MBA0820689.1"/>
    <property type="molecule type" value="Genomic_DNA"/>
</dbReference>
<dbReference type="Proteomes" id="UP000593560">
    <property type="component" value="Unassembled WGS sequence"/>
</dbReference>
<accession>A0A7J9IEV6</accession>
<keyword evidence="2" id="KW-1185">Reference proteome</keyword>
<reference evidence="1 2" key="1">
    <citation type="journal article" date="2019" name="Genome Biol. Evol.">
        <title>Insights into the evolution of the New World diploid cottons (Gossypium, subgenus Houzingenia) based on genome sequencing.</title>
        <authorList>
            <person name="Grover C.E."/>
            <person name="Arick M.A. 2nd"/>
            <person name="Thrash A."/>
            <person name="Conover J.L."/>
            <person name="Sanders W.S."/>
            <person name="Peterson D.G."/>
            <person name="Frelichowski J.E."/>
            <person name="Scheffler J.A."/>
            <person name="Scheffler B.E."/>
            <person name="Wendel J.F."/>
        </authorList>
    </citation>
    <scope>NUCLEOTIDE SEQUENCE [LARGE SCALE GENOMIC DNA]</scope>
    <source>
        <strain evidence="1">0</strain>
        <tissue evidence="1">Leaf</tissue>
    </source>
</reference>
<protein>
    <submittedName>
        <fullName evidence="1">Uncharacterized protein</fullName>
    </submittedName>
</protein>
<comment type="caution">
    <text evidence="1">The sequence shown here is derived from an EMBL/GenBank/DDBJ whole genome shotgun (WGS) entry which is preliminary data.</text>
</comment>
<dbReference type="AlphaFoldDB" id="A0A7J9IEV6"/>
<evidence type="ECO:0000313" key="2">
    <source>
        <dbReference type="Proteomes" id="UP000593560"/>
    </source>
</evidence>
<name>A0A7J9IEV6_9ROSI</name>
<dbReference type="OrthoDB" id="984336at2759"/>
<evidence type="ECO:0000313" key="1">
    <source>
        <dbReference type="EMBL" id="MBA0820689.1"/>
    </source>
</evidence>
<gene>
    <name evidence="1" type="ORF">Gohar_028313</name>
</gene>